<protein>
    <submittedName>
        <fullName evidence="2">Guanylate cyclase</fullName>
    </submittedName>
</protein>
<proteinExistence type="predicted"/>
<name>A0AC35GT08_9BILA</name>
<organism evidence="1 2">
    <name type="scientific">Panagrolaimus sp. PS1159</name>
    <dbReference type="NCBI Taxonomy" id="55785"/>
    <lineage>
        <taxon>Eukaryota</taxon>
        <taxon>Metazoa</taxon>
        <taxon>Ecdysozoa</taxon>
        <taxon>Nematoda</taxon>
        <taxon>Chromadorea</taxon>
        <taxon>Rhabditida</taxon>
        <taxon>Tylenchina</taxon>
        <taxon>Panagrolaimomorpha</taxon>
        <taxon>Panagrolaimoidea</taxon>
        <taxon>Panagrolaimidae</taxon>
        <taxon>Panagrolaimus</taxon>
    </lineage>
</organism>
<evidence type="ECO:0000313" key="1">
    <source>
        <dbReference type="Proteomes" id="UP000887580"/>
    </source>
</evidence>
<reference evidence="2" key="1">
    <citation type="submission" date="2022-11" db="UniProtKB">
        <authorList>
            <consortium name="WormBaseParasite"/>
        </authorList>
    </citation>
    <scope>IDENTIFICATION</scope>
</reference>
<dbReference type="WBParaSite" id="PS1159_v2.g8418.t1">
    <property type="protein sequence ID" value="PS1159_v2.g8418.t1"/>
    <property type="gene ID" value="PS1159_v2.g8418"/>
</dbReference>
<sequence length="1045" mass="118778">MHEPHVLKLCAADLKEKNILPSEISLKIFTMESCNRYSGVEHAAYLHYMKNASVYFGPGCNNEMLVIGRLASRWNVPIIAHLSGDDALSDRNVFDTLGSVALTSATEMARATITYLQLYGWKQVGLVRASINFDRLSLHSLKNLLKENDIEINIEIELDPFMTPDEIIASGKLKTLKNKARIIIVEMGMDLHSSRNIMVAIHRSNMKTSEYVYVVPWLAHMHDHYPWEANNIDKQEVKTAFEETIIITAHGYDKKFIEDFEIKFSQVTGIISSHYATLSYMSLYDALFLYGLAIRDAYDETKNLSVFLDGAMVWKKMTARQFIGSTGQVLMNNKAVRVPSYATYYVVNGTMRIVVELTARLGDRSKCTMSQTDCSEHVAHETLPHYWSTYDGVLPPDMPKCGFDGSLCDYTVFFIIGGSIAFLLLIIPLGYFIYLREKERMLYDMTWRIPREQVRIFEKDSSKSDPSIGKSIASGSFAGSLGSKANSRISARQAISNGVRVAYKRYQQTRNITFPKHDLMRLKELKLIENENLNKFYGICFNQQNELLCMWILCQRGSLEDVLFNEELKINRNFQASFAKDVVKGLYFIHTSTIRYHGLLCLQNCLVDSNWTVKLTNFVTEEIIADKLRHNELKYVINEHPKKLPNGKDHIDDESEEPDDYLEEKSISDKNASKKYIQQAPEIIRELITTKYLPPGSPQSDIYGLGMILYQILFKVEPFYERDISNMKIMEKIALANDEDQIIRPSFPSQQPGEESYNLQLLSAIEACWLELPEMRPNIKRMKTMINSNLKTTNGSLIDQMLKMLEDYTTNLEALVKDRTAMLEEAQMQADRLLKNMLPTSIAEDLKVGKPVVPQLYQCATVLFSDIRGFTRISSTSTPFQIVTFLNDLFSGFDAIIAKHDAYKVETIGDAYMIVSGVPKENANAHAQHIADIALKMRTFVSNFKLAHKPEEIMMVRIGFHTGSVAAGVVGLAAPRYCLFGDTVNMASRMESTGIANKIQISESSYNVLHCFYPQFILVERGSVEIKGKGVCNTWFLEGKETKKK</sequence>
<evidence type="ECO:0000313" key="2">
    <source>
        <dbReference type="WBParaSite" id="PS1159_v2.g8418.t1"/>
    </source>
</evidence>
<dbReference type="Proteomes" id="UP000887580">
    <property type="component" value="Unplaced"/>
</dbReference>
<accession>A0AC35GT08</accession>